<reference evidence="10" key="1">
    <citation type="submission" date="2024-01" db="EMBL/GenBank/DDBJ databases">
        <title>Mycovorax composti gen. nov. sp. nov., a member of the family Chitinophagaceae isolated from button mushroom compost.</title>
        <authorList>
            <person name="Thai M."/>
            <person name="Bell T.L."/>
            <person name="Kertesz M.A."/>
        </authorList>
    </citation>
    <scope>NUCLEOTIDE SEQUENCE [LARGE SCALE GENOMIC DNA]</scope>
    <source>
        <strain evidence="10">C216</strain>
    </source>
</reference>
<feature type="domain" description="Pyridoxamine 5'-phosphate oxidase N-terminal" evidence="7">
    <location>
        <begin position="34"/>
        <end position="156"/>
    </location>
</feature>
<comment type="catalytic activity">
    <reaction evidence="5">
        <text>pyridoxine 5'-phosphate + O2 = pyridoxal 5'-phosphate + H2O2</text>
        <dbReference type="Rhea" id="RHEA:15149"/>
        <dbReference type="ChEBI" id="CHEBI:15379"/>
        <dbReference type="ChEBI" id="CHEBI:16240"/>
        <dbReference type="ChEBI" id="CHEBI:58589"/>
        <dbReference type="ChEBI" id="CHEBI:597326"/>
        <dbReference type="EC" id="1.4.3.5"/>
    </reaction>
</comment>
<evidence type="ECO:0000256" key="4">
    <source>
        <dbReference type="ARBA" id="ARBA00023002"/>
    </source>
</evidence>
<evidence type="ECO:0000256" key="2">
    <source>
        <dbReference type="ARBA" id="ARBA00022630"/>
    </source>
</evidence>
<dbReference type="NCBIfam" id="NF004231">
    <property type="entry name" value="PRK05679.1"/>
    <property type="match status" value="1"/>
</dbReference>
<keyword evidence="3 5" id="KW-0288">FMN</keyword>
<evidence type="ECO:0000259" key="8">
    <source>
        <dbReference type="Pfam" id="PF10590"/>
    </source>
</evidence>
<comment type="subunit">
    <text evidence="5">Homodimer.</text>
</comment>
<evidence type="ECO:0000259" key="7">
    <source>
        <dbReference type="Pfam" id="PF01243"/>
    </source>
</evidence>
<evidence type="ECO:0000313" key="9">
    <source>
        <dbReference type="EMBL" id="WWC83246.1"/>
    </source>
</evidence>
<feature type="binding site" evidence="5">
    <location>
        <position position="130"/>
    </location>
    <ligand>
        <name>substrate</name>
    </ligand>
</feature>
<dbReference type="InterPro" id="IPR012349">
    <property type="entry name" value="Split_barrel_FMN-bd"/>
</dbReference>
<feature type="binding site" evidence="5">
    <location>
        <position position="185"/>
    </location>
    <ligand>
        <name>FMN</name>
        <dbReference type="ChEBI" id="CHEBI:58210"/>
    </ligand>
</feature>
<proteinExistence type="inferred from homology"/>
<dbReference type="EMBL" id="CP144143">
    <property type="protein sequence ID" value="WWC83246.1"/>
    <property type="molecule type" value="Genomic_DNA"/>
</dbReference>
<name>A0ABZ2EIP3_9BACT</name>
<dbReference type="InterPro" id="IPR019576">
    <property type="entry name" value="Pyridoxamine_oxidase_dimer_C"/>
</dbReference>
<dbReference type="PIRSF" id="PIRSF000190">
    <property type="entry name" value="Pyd_amn-ph_oxd"/>
    <property type="match status" value="1"/>
</dbReference>
<comment type="pathway">
    <text evidence="5">Cofactor metabolism; pyridoxal 5'-phosphate salvage; pyridoxal 5'-phosphate from pyridoxamine 5'-phosphate: step 1/1.</text>
</comment>
<keyword evidence="2 5" id="KW-0285">Flavoprotein</keyword>
<keyword evidence="4 5" id="KW-0560">Oxidoreductase</keyword>
<feature type="binding site" evidence="5">
    <location>
        <position position="122"/>
    </location>
    <ligand>
        <name>substrate</name>
    </ligand>
</feature>
<dbReference type="HAMAP" id="MF_01629">
    <property type="entry name" value="PdxH"/>
    <property type="match status" value="1"/>
</dbReference>
<dbReference type="Pfam" id="PF01243">
    <property type="entry name" value="PNPOx_N"/>
    <property type="match status" value="1"/>
</dbReference>
<feature type="binding site" evidence="5">
    <location>
        <begin position="191"/>
        <end position="193"/>
    </location>
    <ligand>
        <name>substrate</name>
    </ligand>
</feature>
<comment type="catalytic activity">
    <reaction evidence="5">
        <text>pyridoxamine 5'-phosphate + O2 + H2O = pyridoxal 5'-phosphate + H2O2 + NH4(+)</text>
        <dbReference type="Rhea" id="RHEA:15817"/>
        <dbReference type="ChEBI" id="CHEBI:15377"/>
        <dbReference type="ChEBI" id="CHEBI:15379"/>
        <dbReference type="ChEBI" id="CHEBI:16240"/>
        <dbReference type="ChEBI" id="CHEBI:28938"/>
        <dbReference type="ChEBI" id="CHEBI:58451"/>
        <dbReference type="ChEBI" id="CHEBI:597326"/>
        <dbReference type="EC" id="1.4.3.5"/>
    </reaction>
</comment>
<comment type="cofactor">
    <cofactor evidence="5">
        <name>FMN</name>
        <dbReference type="ChEBI" id="CHEBI:58210"/>
    </cofactor>
    <text evidence="5">Binds 1 FMN per subunit.</text>
</comment>
<evidence type="ECO:0000256" key="1">
    <source>
        <dbReference type="ARBA" id="ARBA00007301"/>
    </source>
</evidence>
<feature type="binding site" evidence="5">
    <location>
        <begin position="60"/>
        <end position="65"/>
    </location>
    <ligand>
        <name>FMN</name>
        <dbReference type="ChEBI" id="CHEBI:58210"/>
    </ligand>
</feature>
<feature type="binding site" evidence="5">
    <location>
        <position position="82"/>
    </location>
    <ligand>
        <name>FMN</name>
        <dbReference type="ChEBI" id="CHEBI:58210"/>
    </ligand>
</feature>
<protein>
    <recommendedName>
        <fullName evidence="5">Pyridoxine/pyridoxamine 5'-phosphate oxidase</fullName>
        <ecNumber evidence="5">1.4.3.5</ecNumber>
    </recommendedName>
    <alternativeName>
        <fullName evidence="5">PNP/PMP oxidase</fullName>
        <shortName evidence="5">PNPOx</shortName>
    </alternativeName>
    <alternativeName>
        <fullName evidence="5">Pyridoxal 5'-phosphate synthase</fullName>
    </alternativeName>
</protein>
<sequence length="213" mass="24401">MNIADIRTQYSQKSLSEADVLPDAIAQFEKWWDEVIHSQITEPNAMTLATASLDGVPDARIVLLKGVSQEGFTFFTNYESQKGQQLAQNPRACLVFFWKELERQVRIRGVVSKVSKEKSEAYFFSRPEGSQIGACASPQSRVIADRQELESRVQALEEAVKKGHKIEKPDYWGGYILKPESLEFWQGRPNRLHDRILYTLQDKGDWLIQRLAP</sequence>
<dbReference type="NCBIfam" id="TIGR00558">
    <property type="entry name" value="pdxH"/>
    <property type="match status" value="1"/>
</dbReference>
<feature type="coiled-coil region" evidence="6">
    <location>
        <begin position="139"/>
        <end position="166"/>
    </location>
</feature>
<keyword evidence="10" id="KW-1185">Reference proteome</keyword>
<dbReference type="SUPFAM" id="SSF50475">
    <property type="entry name" value="FMN-binding split barrel"/>
    <property type="match status" value="1"/>
</dbReference>
<dbReference type="GO" id="GO:0004733">
    <property type="term" value="F:pyridoxamine phosphate oxidase activity"/>
    <property type="evidence" value="ECO:0007669"/>
    <property type="project" value="UniProtKB-EC"/>
</dbReference>
<accession>A0ABZ2EIP3</accession>
<gene>
    <name evidence="5 9" type="primary">pdxH</name>
    <name evidence="9" type="ORF">PIECOFPK_00957</name>
</gene>
<feature type="binding site" evidence="5">
    <location>
        <position position="104"/>
    </location>
    <ligand>
        <name>FMN</name>
        <dbReference type="ChEBI" id="CHEBI:58210"/>
    </ligand>
</feature>
<comment type="similarity">
    <text evidence="1 5">Belongs to the pyridoxamine 5'-phosphate oxidase family.</text>
</comment>
<organism evidence="9 10">
    <name type="scientific">Mycovorax composti</name>
    <dbReference type="NCBI Taxonomy" id="2962693"/>
    <lineage>
        <taxon>Bacteria</taxon>
        <taxon>Pseudomonadati</taxon>
        <taxon>Bacteroidota</taxon>
        <taxon>Chitinophagia</taxon>
        <taxon>Chitinophagales</taxon>
        <taxon>Chitinophagaceae</taxon>
        <taxon>Mycovorax</taxon>
    </lineage>
</organism>
<evidence type="ECO:0000313" key="10">
    <source>
        <dbReference type="Proteomes" id="UP001321305"/>
    </source>
</evidence>
<feature type="binding site" evidence="5">
    <location>
        <begin position="75"/>
        <end position="76"/>
    </location>
    <ligand>
        <name>FMN</name>
        <dbReference type="ChEBI" id="CHEBI:58210"/>
    </ligand>
</feature>
<feature type="binding site" evidence="5">
    <location>
        <position position="195"/>
    </location>
    <ligand>
        <name>FMN</name>
        <dbReference type="ChEBI" id="CHEBI:58210"/>
    </ligand>
</feature>
<evidence type="ECO:0000256" key="6">
    <source>
        <dbReference type="SAM" id="Coils"/>
    </source>
</evidence>
<keyword evidence="5" id="KW-0664">Pyridoxine biosynthesis</keyword>
<dbReference type="Gene3D" id="2.30.110.10">
    <property type="entry name" value="Electron Transport, Fmn-binding Protein, Chain A"/>
    <property type="match status" value="1"/>
</dbReference>
<dbReference type="Pfam" id="PF10590">
    <property type="entry name" value="PNP_phzG_C"/>
    <property type="match status" value="1"/>
</dbReference>
<comment type="pathway">
    <text evidence="5">Cofactor metabolism; pyridoxal 5'-phosphate salvage; pyridoxal 5'-phosphate from pyridoxine 5'-phosphate: step 1/1.</text>
</comment>
<keyword evidence="6" id="KW-0175">Coiled coil</keyword>
<dbReference type="PANTHER" id="PTHR10851:SF0">
    <property type="entry name" value="PYRIDOXINE-5'-PHOSPHATE OXIDASE"/>
    <property type="match status" value="1"/>
</dbReference>
<feature type="binding site" evidence="5">
    <location>
        <begin position="139"/>
        <end position="140"/>
    </location>
    <ligand>
        <name>FMN</name>
        <dbReference type="ChEBI" id="CHEBI:58210"/>
    </ligand>
</feature>
<dbReference type="InterPro" id="IPR019740">
    <property type="entry name" value="Pyridox_Oxase_CS"/>
</dbReference>
<dbReference type="PROSITE" id="PS01064">
    <property type="entry name" value="PYRIDOX_OXIDASE"/>
    <property type="match status" value="1"/>
</dbReference>
<dbReference type="Proteomes" id="UP001321305">
    <property type="component" value="Chromosome"/>
</dbReference>
<feature type="binding site" evidence="5">
    <location>
        <position position="126"/>
    </location>
    <ligand>
        <name>substrate</name>
    </ligand>
</feature>
<evidence type="ECO:0000256" key="5">
    <source>
        <dbReference type="HAMAP-Rule" id="MF_01629"/>
    </source>
</evidence>
<comment type="function">
    <text evidence="5">Catalyzes the oxidation of either pyridoxine 5'-phosphate (PNP) or pyridoxamine 5'-phosphate (PMP) into pyridoxal 5'-phosphate (PLP).</text>
</comment>
<dbReference type="InterPro" id="IPR000659">
    <property type="entry name" value="Pyridox_Oxase"/>
</dbReference>
<dbReference type="PANTHER" id="PTHR10851">
    <property type="entry name" value="PYRIDOXINE-5-PHOSPHATE OXIDASE"/>
    <property type="match status" value="1"/>
</dbReference>
<dbReference type="InterPro" id="IPR011576">
    <property type="entry name" value="Pyridox_Oxase_N"/>
</dbReference>
<dbReference type="RefSeq" id="WP_409966636.1">
    <property type="nucleotide sequence ID" value="NZ_CP144143.1"/>
</dbReference>
<comment type="caution">
    <text evidence="5">Lacks conserved residue(s) required for the propagation of feature annotation.</text>
</comment>
<feature type="binding site" evidence="5">
    <location>
        <position position="65"/>
    </location>
    <ligand>
        <name>substrate</name>
    </ligand>
</feature>
<feature type="domain" description="Pyridoxine 5'-phosphate oxidase dimerisation C-terminal" evidence="8">
    <location>
        <begin position="172"/>
        <end position="213"/>
    </location>
</feature>
<dbReference type="EC" id="1.4.3.5" evidence="5"/>
<evidence type="ECO:0000256" key="3">
    <source>
        <dbReference type="ARBA" id="ARBA00022643"/>
    </source>
</evidence>